<dbReference type="GO" id="GO:0006629">
    <property type="term" value="P:lipid metabolic process"/>
    <property type="evidence" value="ECO:0007669"/>
    <property type="project" value="InterPro"/>
</dbReference>
<organism evidence="9 10">
    <name type="scientific">Cytospora leucostoma</name>
    <dbReference type="NCBI Taxonomy" id="1230097"/>
    <lineage>
        <taxon>Eukaryota</taxon>
        <taxon>Fungi</taxon>
        <taxon>Dikarya</taxon>
        <taxon>Ascomycota</taxon>
        <taxon>Pezizomycotina</taxon>
        <taxon>Sordariomycetes</taxon>
        <taxon>Sordariomycetidae</taxon>
        <taxon>Diaporthales</taxon>
        <taxon>Cytosporaceae</taxon>
        <taxon>Cytospora</taxon>
    </lineage>
</organism>
<feature type="domain" description="Wax synthase" evidence="8">
    <location>
        <begin position="229"/>
        <end position="318"/>
    </location>
</feature>
<evidence type="ECO:0000256" key="2">
    <source>
        <dbReference type="ARBA" id="ARBA00007282"/>
    </source>
</evidence>
<feature type="transmembrane region" description="Helical" evidence="7">
    <location>
        <begin position="345"/>
        <end position="362"/>
    </location>
</feature>
<accession>A0A423W3C2</accession>
<sequence length="392" mass="42901">MPTVTLASSSPQILTFVSTEAAFLAFFALVLLRTEAQATSQRAGGLVLLGAVTYAAEQRIVPICLTSGRPHWAAVLASLLWVQLLSASELLLASRVHAAQLPRPRARSAIALLFNVRRLGTPWQVKNVPSTAGLQTQTRTAFVVGRVAVTLLAYLSVDLMVSLPPADPALVRADKAALSSLRNLSVEDVIFRGAMTISYWFTTGVINLFMTNLGAVVGVLSATSRPVDCPPLYGSFLEAYNVRRFWGISWHQMFRSILTGHASLIVDNALPFLPHHSVASRYARLTVAFSISGLLHYRADQVQGVPDAENRALVFFLLHAAVIMLEDAVRPVLVALLPTRLRHTLGYLWVLAFFIWSSPIWMYPGARLGIDAAALLPVRLVGPWIARHFDTY</sequence>
<keyword evidence="5 7" id="KW-1133">Transmembrane helix</keyword>
<keyword evidence="4 7" id="KW-0812">Transmembrane</keyword>
<dbReference type="EMBL" id="LKEB01000063">
    <property type="protein sequence ID" value="ROV97818.1"/>
    <property type="molecule type" value="Genomic_DNA"/>
</dbReference>
<proteinExistence type="inferred from homology"/>
<evidence type="ECO:0000256" key="5">
    <source>
        <dbReference type="ARBA" id="ARBA00022989"/>
    </source>
</evidence>
<evidence type="ECO:0000256" key="4">
    <source>
        <dbReference type="ARBA" id="ARBA00022692"/>
    </source>
</evidence>
<name>A0A423W3C2_9PEZI</name>
<comment type="subcellular location">
    <subcellularLocation>
        <location evidence="1">Membrane</location>
        <topology evidence="1">Multi-pass membrane protein</topology>
    </subcellularLocation>
</comment>
<dbReference type="AlphaFoldDB" id="A0A423W3C2"/>
<dbReference type="InParanoid" id="A0A423W3C2"/>
<evidence type="ECO:0000313" key="10">
    <source>
        <dbReference type="Proteomes" id="UP000285146"/>
    </source>
</evidence>
<dbReference type="PANTHER" id="PTHR31595:SF67">
    <property type="entry name" value="WAX SYNTHASE DOMAIN-CONTAINING PROTEIN"/>
    <property type="match status" value="1"/>
</dbReference>
<dbReference type="InterPro" id="IPR044851">
    <property type="entry name" value="Wax_synthase"/>
</dbReference>
<dbReference type="Proteomes" id="UP000285146">
    <property type="component" value="Unassembled WGS sequence"/>
</dbReference>
<dbReference type="GO" id="GO:0008374">
    <property type="term" value="F:O-acyltransferase activity"/>
    <property type="evidence" value="ECO:0007669"/>
    <property type="project" value="InterPro"/>
</dbReference>
<comment type="caution">
    <text evidence="9">The sequence shown here is derived from an EMBL/GenBank/DDBJ whole genome shotgun (WGS) entry which is preliminary data.</text>
</comment>
<keyword evidence="10" id="KW-1185">Reference proteome</keyword>
<evidence type="ECO:0000256" key="3">
    <source>
        <dbReference type="ARBA" id="ARBA00022679"/>
    </source>
</evidence>
<keyword evidence="3" id="KW-0808">Transferase</keyword>
<evidence type="ECO:0000256" key="1">
    <source>
        <dbReference type="ARBA" id="ARBA00004141"/>
    </source>
</evidence>
<comment type="similarity">
    <text evidence="2">Belongs to the wax synthase family.</text>
</comment>
<protein>
    <recommendedName>
        <fullName evidence="8">Wax synthase domain-containing protein</fullName>
    </recommendedName>
</protein>
<dbReference type="GO" id="GO:0016020">
    <property type="term" value="C:membrane"/>
    <property type="evidence" value="ECO:0007669"/>
    <property type="project" value="UniProtKB-SubCell"/>
</dbReference>
<keyword evidence="6 7" id="KW-0472">Membrane</keyword>
<feature type="transmembrane region" description="Helical" evidence="7">
    <location>
        <begin position="12"/>
        <end position="31"/>
    </location>
</feature>
<evidence type="ECO:0000256" key="6">
    <source>
        <dbReference type="ARBA" id="ARBA00023136"/>
    </source>
</evidence>
<evidence type="ECO:0000313" key="9">
    <source>
        <dbReference type="EMBL" id="ROV97818.1"/>
    </source>
</evidence>
<reference evidence="9 10" key="1">
    <citation type="submission" date="2015-09" db="EMBL/GenBank/DDBJ databases">
        <title>Host preference determinants of Valsa canker pathogens revealed by comparative genomics.</title>
        <authorList>
            <person name="Yin Z."/>
            <person name="Huang L."/>
        </authorList>
    </citation>
    <scope>NUCLEOTIDE SEQUENCE [LARGE SCALE GENOMIC DNA]</scope>
    <source>
        <strain evidence="9 10">SXYLt</strain>
    </source>
</reference>
<gene>
    <name evidence="9" type="ORF">VPNG_08658</name>
</gene>
<dbReference type="OrthoDB" id="1077582at2759"/>
<dbReference type="InterPro" id="IPR032805">
    <property type="entry name" value="Wax_synthase_dom"/>
</dbReference>
<dbReference type="PANTHER" id="PTHR31595">
    <property type="entry name" value="LONG-CHAIN-ALCOHOL O-FATTY-ACYLTRANSFERASE 3-RELATED"/>
    <property type="match status" value="1"/>
</dbReference>
<evidence type="ECO:0000256" key="7">
    <source>
        <dbReference type="SAM" id="Phobius"/>
    </source>
</evidence>
<evidence type="ECO:0000259" key="8">
    <source>
        <dbReference type="Pfam" id="PF13813"/>
    </source>
</evidence>
<dbReference type="Pfam" id="PF13813">
    <property type="entry name" value="MBOAT_2"/>
    <property type="match status" value="1"/>
</dbReference>